<dbReference type="AlphaFoldDB" id="A0A251TFI1"/>
<proteinExistence type="predicted"/>
<evidence type="ECO:0000313" key="1">
    <source>
        <dbReference type="EMBL" id="OTG09654.1"/>
    </source>
</evidence>
<dbReference type="InParanoid" id="A0A251TFI1"/>
<name>A0A251TFI1_HELAN</name>
<dbReference type="EMBL" id="CM007899">
    <property type="protein sequence ID" value="OTG09654.1"/>
    <property type="molecule type" value="Genomic_DNA"/>
</dbReference>
<reference evidence="2" key="1">
    <citation type="journal article" date="2017" name="Nature">
        <title>The sunflower genome provides insights into oil metabolism, flowering and Asterid evolution.</title>
        <authorList>
            <person name="Badouin H."/>
            <person name="Gouzy J."/>
            <person name="Grassa C.J."/>
            <person name="Murat F."/>
            <person name="Staton S.E."/>
            <person name="Cottret L."/>
            <person name="Lelandais-Briere C."/>
            <person name="Owens G.L."/>
            <person name="Carrere S."/>
            <person name="Mayjonade B."/>
            <person name="Legrand L."/>
            <person name="Gill N."/>
            <person name="Kane N.C."/>
            <person name="Bowers J.E."/>
            <person name="Hubner S."/>
            <person name="Bellec A."/>
            <person name="Berard A."/>
            <person name="Berges H."/>
            <person name="Blanchet N."/>
            <person name="Boniface M.C."/>
            <person name="Brunel D."/>
            <person name="Catrice O."/>
            <person name="Chaidir N."/>
            <person name="Claudel C."/>
            <person name="Donnadieu C."/>
            <person name="Faraut T."/>
            <person name="Fievet G."/>
            <person name="Helmstetter N."/>
            <person name="King M."/>
            <person name="Knapp S.J."/>
            <person name="Lai Z."/>
            <person name="Le Paslier M.C."/>
            <person name="Lippi Y."/>
            <person name="Lorenzon L."/>
            <person name="Mandel J.R."/>
            <person name="Marage G."/>
            <person name="Marchand G."/>
            <person name="Marquand E."/>
            <person name="Bret-Mestries E."/>
            <person name="Morien E."/>
            <person name="Nambeesan S."/>
            <person name="Nguyen T."/>
            <person name="Pegot-Espagnet P."/>
            <person name="Pouilly N."/>
            <person name="Raftis F."/>
            <person name="Sallet E."/>
            <person name="Schiex T."/>
            <person name="Thomas J."/>
            <person name="Vandecasteele C."/>
            <person name="Vares D."/>
            <person name="Vear F."/>
            <person name="Vautrin S."/>
            <person name="Crespi M."/>
            <person name="Mangin B."/>
            <person name="Burke J.M."/>
            <person name="Salse J."/>
            <person name="Munos S."/>
            <person name="Vincourt P."/>
            <person name="Rieseberg L.H."/>
            <person name="Langlade N.B."/>
        </authorList>
    </citation>
    <scope>NUCLEOTIDE SEQUENCE [LARGE SCALE GENOMIC DNA]</scope>
    <source>
        <strain evidence="2">cv. SF193</strain>
    </source>
</reference>
<protein>
    <submittedName>
        <fullName evidence="1">Uncharacterized protein</fullName>
    </submittedName>
</protein>
<organism evidence="1 2">
    <name type="scientific">Helianthus annuus</name>
    <name type="common">Common sunflower</name>
    <dbReference type="NCBI Taxonomy" id="4232"/>
    <lineage>
        <taxon>Eukaryota</taxon>
        <taxon>Viridiplantae</taxon>
        <taxon>Streptophyta</taxon>
        <taxon>Embryophyta</taxon>
        <taxon>Tracheophyta</taxon>
        <taxon>Spermatophyta</taxon>
        <taxon>Magnoliopsida</taxon>
        <taxon>eudicotyledons</taxon>
        <taxon>Gunneridae</taxon>
        <taxon>Pentapetalae</taxon>
        <taxon>asterids</taxon>
        <taxon>campanulids</taxon>
        <taxon>Asterales</taxon>
        <taxon>Asteraceae</taxon>
        <taxon>Asteroideae</taxon>
        <taxon>Heliantheae alliance</taxon>
        <taxon>Heliantheae</taxon>
        <taxon>Helianthus</taxon>
    </lineage>
</organism>
<accession>A0A251TFI1</accession>
<sequence length="120" mass="14181">MNRHHSSRFTQYIFHPFSCRRKIDVAGDREDDRSSTELHSVPVAVYHPPNLSFHLRYRRGPASGRSSHRYRDPPEFTTETVSSLFRVIIHSLEFPNLTRTRKRNAINVDIKIQENKLGWH</sequence>
<evidence type="ECO:0000313" key="2">
    <source>
        <dbReference type="Proteomes" id="UP000215914"/>
    </source>
</evidence>
<keyword evidence="2" id="KW-1185">Reference proteome</keyword>
<dbReference type="Proteomes" id="UP000215914">
    <property type="component" value="Chromosome 10"/>
</dbReference>
<gene>
    <name evidence="1" type="ORF">HannXRQ_Chr10g0278831</name>
</gene>